<evidence type="ECO:0008006" key="4">
    <source>
        <dbReference type="Google" id="ProtNLM"/>
    </source>
</evidence>
<evidence type="ECO:0000256" key="1">
    <source>
        <dbReference type="SAM" id="MobiDB-lite"/>
    </source>
</evidence>
<reference evidence="3" key="1">
    <citation type="journal article" date="2019" name="Int. J. Syst. Evol. Microbiol.">
        <title>The Global Catalogue of Microorganisms (GCM) 10K type strain sequencing project: providing services to taxonomists for standard genome sequencing and annotation.</title>
        <authorList>
            <consortium name="The Broad Institute Genomics Platform"/>
            <consortium name="The Broad Institute Genome Sequencing Center for Infectious Disease"/>
            <person name="Wu L."/>
            <person name="Ma J."/>
        </authorList>
    </citation>
    <scope>NUCLEOTIDE SEQUENCE [LARGE SCALE GENOMIC DNA]</scope>
    <source>
        <strain evidence="3">CGMCC 4.7181</strain>
    </source>
</reference>
<protein>
    <recommendedName>
        <fullName evidence="4">Terminase small subunit</fullName>
    </recommendedName>
</protein>
<feature type="compositionally biased region" description="Low complexity" evidence="1">
    <location>
        <begin position="1"/>
        <end position="20"/>
    </location>
</feature>
<sequence>MPRGGARPGSGPAPDPSSARSEQRGFKLAGLPAEGYRGVVPDFPLQPIVLFTEYFEDGSRVKVADEGGTESFREREAQIWAEAWTTPQACAWSMESWRWPVVAEYCRLKAVIEHDPGANASLVGQLHRYRDQLGLTPAGMKFNGWAIAADEVAEKRSERVEPGPAVAPVRRLRAVNGDVE</sequence>
<proteinExistence type="predicted"/>
<name>A0ABQ2MWB1_9MICO</name>
<keyword evidence="3" id="KW-1185">Reference proteome</keyword>
<gene>
    <name evidence="2" type="ORF">GCM10010910_01240</name>
</gene>
<dbReference type="Proteomes" id="UP000638043">
    <property type="component" value="Unassembled WGS sequence"/>
</dbReference>
<accession>A0ABQ2MWB1</accession>
<evidence type="ECO:0000313" key="3">
    <source>
        <dbReference type="Proteomes" id="UP000638043"/>
    </source>
</evidence>
<feature type="region of interest" description="Disordered" evidence="1">
    <location>
        <begin position="1"/>
        <end position="24"/>
    </location>
</feature>
<comment type="caution">
    <text evidence="2">The sequence shown here is derived from an EMBL/GenBank/DDBJ whole genome shotgun (WGS) entry which is preliminary data.</text>
</comment>
<organism evidence="2 3">
    <name type="scientific">Microbacterium nanhaiense</name>
    <dbReference type="NCBI Taxonomy" id="1301026"/>
    <lineage>
        <taxon>Bacteria</taxon>
        <taxon>Bacillati</taxon>
        <taxon>Actinomycetota</taxon>
        <taxon>Actinomycetes</taxon>
        <taxon>Micrococcales</taxon>
        <taxon>Microbacteriaceae</taxon>
        <taxon>Microbacterium</taxon>
    </lineage>
</organism>
<dbReference type="EMBL" id="BMMQ01000001">
    <property type="protein sequence ID" value="GGO59092.1"/>
    <property type="molecule type" value="Genomic_DNA"/>
</dbReference>
<evidence type="ECO:0000313" key="2">
    <source>
        <dbReference type="EMBL" id="GGO59092.1"/>
    </source>
</evidence>